<feature type="domain" description="PapC-like C-terminal" evidence="11">
    <location>
        <begin position="755"/>
        <end position="815"/>
    </location>
</feature>
<dbReference type="InterPro" id="IPR037224">
    <property type="entry name" value="PapC_N_sf"/>
</dbReference>
<feature type="domain" description="PapC N-terminal" evidence="12">
    <location>
        <begin position="32"/>
        <end position="177"/>
    </location>
</feature>
<dbReference type="InterPro" id="IPR025949">
    <property type="entry name" value="PapC-like_C"/>
</dbReference>
<keyword evidence="4" id="KW-1134">Transmembrane beta strand</keyword>
<evidence type="ECO:0000259" key="11">
    <source>
        <dbReference type="Pfam" id="PF13953"/>
    </source>
</evidence>
<evidence type="ECO:0000256" key="8">
    <source>
        <dbReference type="ARBA" id="ARBA00023237"/>
    </source>
</evidence>
<dbReference type="Pfam" id="PF00577">
    <property type="entry name" value="Usher"/>
    <property type="match status" value="1"/>
</dbReference>
<keyword evidence="14" id="KW-1185">Reference proteome</keyword>
<dbReference type="SUPFAM" id="SSF141729">
    <property type="entry name" value="FimD N-terminal domain-like"/>
    <property type="match status" value="1"/>
</dbReference>
<dbReference type="FunFam" id="2.60.40.3110:FF:000001">
    <property type="entry name" value="Putative fimbrial outer membrane usher"/>
    <property type="match status" value="1"/>
</dbReference>
<dbReference type="Gene3D" id="2.60.40.2070">
    <property type="match status" value="1"/>
</dbReference>
<keyword evidence="8 9" id="KW-0998">Cell outer membrane</keyword>
<feature type="chain" id="PRO_5007299476" description="Fimbrial protein" evidence="10">
    <location>
        <begin position="26"/>
        <end position="835"/>
    </location>
</feature>
<organism evidence="13 14">
    <name type="scientific">Ventosimonas gracilis</name>
    <dbReference type="NCBI Taxonomy" id="1680762"/>
    <lineage>
        <taxon>Bacteria</taxon>
        <taxon>Pseudomonadati</taxon>
        <taxon>Pseudomonadota</taxon>
        <taxon>Gammaproteobacteria</taxon>
        <taxon>Pseudomonadales</taxon>
        <taxon>Ventosimonadaceae</taxon>
        <taxon>Ventosimonas</taxon>
    </lineage>
</organism>
<evidence type="ECO:0000256" key="5">
    <source>
        <dbReference type="ARBA" id="ARBA00022692"/>
    </source>
</evidence>
<protein>
    <recommendedName>
        <fullName evidence="15">Fimbrial protein</fullName>
    </recommendedName>
</protein>
<dbReference type="InterPro" id="IPR042186">
    <property type="entry name" value="FimD_plug_dom"/>
</dbReference>
<sequence>MRRADLMAAAIVTAGFAGSPLLGVAANPEMVEFNTAFLRSPVDVRLFAQGNPVAPGYQRIDLYINGSWKGRSEVRFELPTAESHIAQPCYDLRLFELLGLDSAHSSDFAQQAMSQGDICSALEQFMPQSSATFDSGAQRLDVFAPQAVLLRNARGYVSPKLWDAGITAATLQYDYNAYHSEVDGSPSHTSQYLGLRAGLNLGDWRLRYRATSTLNSHESIRYRNSAVYAERGLPQWHSRLMLGEASTNGQVFDSISFLGVQLSSDERMYADSQRGFAPVVRGIANSNARVRISQRGNTIYETTVPPGAFVIDDLYPNGTGGDLLVTVTEADGNEHSFTVTYATTAELLRPGMTHYSLTAGRYRSSLVDDEPMLAMGTWRHGFSNSMTGYGGSVVAEGYLAAAGGVAFNTGLGALAADLTHARTDDDDGRTHNGQSLRLTYAKILPLIDTNVTLASYRYSSNGYYDPTDAFLLRDKAFSSTTIERRRNRFLVSATQSLPEGYGSFALAANTQNYWQRKGKDTEYVLSYNNQIGRISFGASASRSRNLVTDRWDNRFMLSLTIPLSDGTRSPQLSTAFTHERNQQSLQTSLAGSAGRDSQYRYNAFTSFNENRGNGHSTTTGLSGAWAAPYTTVGGSASTGPGYRQYGANLSGGIVAYQGGVVLSPMLGETIGIVEARQATGARVTNYSGVRVDGDGLAVVPYLSPYRRNSVEIDPKGISTDVQLQNTSQHIAPTAGAVALLKFKTEIGYSVLLSGRLPSGEPLPFAAAVFDTEGRNVGYVAQGGQAMLRVLEPVGTMVVKWGEAAEQRCRIDYAFSEKTAVDSLGYRTLEGASCVN</sequence>
<evidence type="ECO:0000256" key="7">
    <source>
        <dbReference type="ARBA" id="ARBA00023136"/>
    </source>
</evidence>
<dbReference type="Gene3D" id="3.10.20.410">
    <property type="match status" value="1"/>
</dbReference>
<proteinExistence type="inferred from homology"/>
<dbReference type="Pfam" id="PF13953">
    <property type="entry name" value="PapC_C"/>
    <property type="match status" value="1"/>
</dbReference>
<comment type="subcellular location">
    <subcellularLocation>
        <location evidence="1 9">Cell outer membrane</location>
        <topology evidence="1 9">Multi-pass membrane protein</topology>
    </subcellularLocation>
</comment>
<dbReference type="InterPro" id="IPR025885">
    <property type="entry name" value="PapC_N"/>
</dbReference>
<dbReference type="EMBL" id="LSZO01000153">
    <property type="protein sequence ID" value="KXU38145.1"/>
    <property type="molecule type" value="Genomic_DNA"/>
</dbReference>
<dbReference type="Proteomes" id="UP000072660">
    <property type="component" value="Unassembled WGS sequence"/>
</dbReference>
<feature type="signal peptide" evidence="10">
    <location>
        <begin position="1"/>
        <end position="25"/>
    </location>
</feature>
<keyword evidence="7 9" id="KW-0472">Membrane</keyword>
<evidence type="ECO:0000256" key="6">
    <source>
        <dbReference type="ARBA" id="ARBA00022729"/>
    </source>
</evidence>
<dbReference type="PANTHER" id="PTHR30451:SF20">
    <property type="entry name" value="FIMBRIAE USHER"/>
    <property type="match status" value="1"/>
</dbReference>
<evidence type="ECO:0000256" key="1">
    <source>
        <dbReference type="ARBA" id="ARBA00004571"/>
    </source>
</evidence>
<reference evidence="13 14" key="1">
    <citation type="submission" date="2016-02" db="EMBL/GenBank/DDBJ databases">
        <authorList>
            <person name="Wen L."/>
            <person name="He K."/>
            <person name="Yang H."/>
        </authorList>
    </citation>
    <scope>NUCLEOTIDE SEQUENCE [LARGE SCALE GENOMIC DNA]</scope>
    <source>
        <strain evidence="13 14">CV58</strain>
    </source>
</reference>
<dbReference type="GO" id="GO:0009279">
    <property type="term" value="C:cell outer membrane"/>
    <property type="evidence" value="ECO:0007669"/>
    <property type="project" value="UniProtKB-SubCell"/>
</dbReference>
<evidence type="ECO:0000256" key="2">
    <source>
        <dbReference type="ARBA" id="ARBA00008064"/>
    </source>
</evidence>
<dbReference type="Pfam" id="PF13954">
    <property type="entry name" value="PapC_N"/>
    <property type="match status" value="1"/>
</dbReference>
<evidence type="ECO:0008006" key="15">
    <source>
        <dbReference type="Google" id="ProtNLM"/>
    </source>
</evidence>
<evidence type="ECO:0000256" key="9">
    <source>
        <dbReference type="RuleBase" id="RU003884"/>
    </source>
</evidence>
<dbReference type="Gene3D" id="2.60.40.3110">
    <property type="match status" value="1"/>
</dbReference>
<evidence type="ECO:0000256" key="4">
    <source>
        <dbReference type="ARBA" id="ARBA00022452"/>
    </source>
</evidence>
<evidence type="ECO:0000256" key="10">
    <source>
        <dbReference type="SAM" id="SignalP"/>
    </source>
</evidence>
<gene>
    <name evidence="13" type="ORF">AXE65_02660</name>
</gene>
<dbReference type="RefSeq" id="WP_068390205.1">
    <property type="nucleotide sequence ID" value="NZ_LSZO01000153.1"/>
</dbReference>
<dbReference type="AlphaFoldDB" id="A0A139SUB2"/>
<evidence type="ECO:0000313" key="14">
    <source>
        <dbReference type="Proteomes" id="UP000072660"/>
    </source>
</evidence>
<dbReference type="InterPro" id="IPR043142">
    <property type="entry name" value="PapC-like_C_sf"/>
</dbReference>
<evidence type="ECO:0000256" key="3">
    <source>
        <dbReference type="ARBA" id="ARBA00022448"/>
    </source>
</evidence>
<dbReference type="GO" id="GO:0009297">
    <property type="term" value="P:pilus assembly"/>
    <property type="evidence" value="ECO:0007669"/>
    <property type="project" value="InterPro"/>
</dbReference>
<keyword evidence="3 9" id="KW-0813">Transport</keyword>
<dbReference type="InterPro" id="IPR018030">
    <property type="entry name" value="Fimbrial_membr_usher_CS"/>
</dbReference>
<evidence type="ECO:0000313" key="13">
    <source>
        <dbReference type="EMBL" id="KXU38145.1"/>
    </source>
</evidence>
<keyword evidence="9" id="KW-1029">Fimbrium biogenesis</keyword>
<dbReference type="InterPro" id="IPR000015">
    <property type="entry name" value="Fimb_usher"/>
</dbReference>
<name>A0A139SUB2_9GAMM</name>
<dbReference type="OrthoDB" id="6554712at2"/>
<accession>A0A139SUB2</accession>
<dbReference type="PROSITE" id="PS01151">
    <property type="entry name" value="FIMBRIAL_USHER"/>
    <property type="match status" value="1"/>
</dbReference>
<comment type="similarity">
    <text evidence="2 9">Belongs to the fimbrial export usher family.</text>
</comment>
<dbReference type="GO" id="GO:0015473">
    <property type="term" value="F:fimbrial usher porin activity"/>
    <property type="evidence" value="ECO:0007669"/>
    <property type="project" value="InterPro"/>
</dbReference>
<dbReference type="Gene3D" id="2.60.40.2610">
    <property type="entry name" value="Outer membrane usher protein FimD, plug domain"/>
    <property type="match status" value="1"/>
</dbReference>
<keyword evidence="5 9" id="KW-0812">Transmembrane</keyword>
<comment type="caution">
    <text evidence="13">The sequence shown here is derived from an EMBL/GenBank/DDBJ whole genome shotgun (WGS) entry which is preliminary data.</text>
</comment>
<keyword evidence="6 10" id="KW-0732">Signal</keyword>
<evidence type="ECO:0000259" key="12">
    <source>
        <dbReference type="Pfam" id="PF13954"/>
    </source>
</evidence>
<dbReference type="PANTHER" id="PTHR30451">
    <property type="entry name" value="OUTER MEMBRANE USHER PROTEIN"/>
    <property type="match status" value="1"/>
</dbReference>